<protein>
    <recommendedName>
        <fullName evidence="12">DNA 5'-3' helicase</fullName>
        <ecNumber evidence="12">5.6.2.3</ecNumber>
    </recommendedName>
</protein>
<evidence type="ECO:0000313" key="17">
    <source>
        <dbReference type="Proteomes" id="UP000320386"/>
    </source>
</evidence>
<evidence type="ECO:0000256" key="3">
    <source>
        <dbReference type="ARBA" id="ARBA00022741"/>
    </source>
</evidence>
<evidence type="ECO:0000256" key="11">
    <source>
        <dbReference type="ARBA" id="ARBA00038058"/>
    </source>
</evidence>
<dbReference type="Pfam" id="PF00270">
    <property type="entry name" value="DEAD"/>
    <property type="match status" value="1"/>
</dbReference>
<evidence type="ECO:0000256" key="4">
    <source>
        <dbReference type="ARBA" id="ARBA00022801"/>
    </source>
</evidence>
<dbReference type="InterPro" id="IPR027417">
    <property type="entry name" value="P-loop_NTPase"/>
</dbReference>
<dbReference type="SUPFAM" id="SSF52540">
    <property type="entry name" value="P-loop containing nucleoside triphosphate hydrolases"/>
    <property type="match status" value="1"/>
</dbReference>
<keyword evidence="4 16" id="KW-0378">Hydrolase</keyword>
<dbReference type="GO" id="GO:0046872">
    <property type="term" value="F:metal ion binding"/>
    <property type="evidence" value="ECO:0007669"/>
    <property type="project" value="UniProtKB-KW"/>
</dbReference>
<evidence type="ECO:0000259" key="14">
    <source>
        <dbReference type="PROSITE" id="PS51193"/>
    </source>
</evidence>
<dbReference type="PANTHER" id="PTHR11472">
    <property type="entry name" value="DNA REPAIR DEAD HELICASE RAD3/XP-D SUBFAMILY MEMBER"/>
    <property type="match status" value="1"/>
</dbReference>
<name>A0A518BXZ2_9BACT</name>
<dbReference type="GO" id="GO:0005524">
    <property type="term" value="F:ATP binding"/>
    <property type="evidence" value="ECO:0007669"/>
    <property type="project" value="UniProtKB-KW"/>
</dbReference>
<dbReference type="OrthoDB" id="9803913at2"/>
<evidence type="ECO:0000256" key="9">
    <source>
        <dbReference type="ARBA" id="ARBA00023125"/>
    </source>
</evidence>
<dbReference type="EMBL" id="CP036280">
    <property type="protein sequence ID" value="QDU71828.1"/>
    <property type="molecule type" value="Genomic_DNA"/>
</dbReference>
<dbReference type="InterPro" id="IPR014001">
    <property type="entry name" value="Helicase_ATP-bd"/>
</dbReference>
<dbReference type="GO" id="GO:0016887">
    <property type="term" value="F:ATP hydrolysis activity"/>
    <property type="evidence" value="ECO:0007669"/>
    <property type="project" value="RHEA"/>
</dbReference>
<organism evidence="16 17">
    <name type="scientific">Mucisphaera calidilacus</name>
    <dbReference type="NCBI Taxonomy" id="2527982"/>
    <lineage>
        <taxon>Bacteria</taxon>
        <taxon>Pseudomonadati</taxon>
        <taxon>Planctomycetota</taxon>
        <taxon>Phycisphaerae</taxon>
        <taxon>Phycisphaerales</taxon>
        <taxon>Phycisphaeraceae</taxon>
        <taxon>Mucisphaera</taxon>
    </lineage>
</organism>
<keyword evidence="3" id="KW-0547">Nucleotide-binding</keyword>
<dbReference type="InterPro" id="IPR001650">
    <property type="entry name" value="Helicase_C-like"/>
</dbReference>
<evidence type="ECO:0000256" key="13">
    <source>
        <dbReference type="ARBA" id="ARBA00048954"/>
    </source>
</evidence>
<reference evidence="16 17" key="1">
    <citation type="submission" date="2019-02" db="EMBL/GenBank/DDBJ databases">
        <title>Deep-cultivation of Planctomycetes and their phenomic and genomic characterization uncovers novel biology.</title>
        <authorList>
            <person name="Wiegand S."/>
            <person name="Jogler M."/>
            <person name="Boedeker C."/>
            <person name="Pinto D."/>
            <person name="Vollmers J."/>
            <person name="Rivas-Marin E."/>
            <person name="Kohn T."/>
            <person name="Peeters S.H."/>
            <person name="Heuer A."/>
            <person name="Rast P."/>
            <person name="Oberbeckmann S."/>
            <person name="Bunk B."/>
            <person name="Jeske O."/>
            <person name="Meyerdierks A."/>
            <person name="Storesund J.E."/>
            <person name="Kallscheuer N."/>
            <person name="Luecker S."/>
            <person name="Lage O.M."/>
            <person name="Pohl T."/>
            <person name="Merkel B.J."/>
            <person name="Hornburger P."/>
            <person name="Mueller R.-W."/>
            <person name="Bruemmer F."/>
            <person name="Labrenz M."/>
            <person name="Spormann A.M."/>
            <person name="Op den Camp H."/>
            <person name="Overmann J."/>
            <person name="Amann R."/>
            <person name="Jetten M.S.M."/>
            <person name="Mascher T."/>
            <person name="Medema M.H."/>
            <person name="Devos D.P."/>
            <person name="Kaster A.-K."/>
            <person name="Ovreas L."/>
            <person name="Rohde M."/>
            <person name="Galperin M.Y."/>
            <person name="Jogler C."/>
        </authorList>
    </citation>
    <scope>NUCLEOTIDE SEQUENCE [LARGE SCALE GENOMIC DNA]</scope>
    <source>
        <strain evidence="16 17">Pan265</strain>
    </source>
</reference>
<evidence type="ECO:0000256" key="1">
    <source>
        <dbReference type="ARBA" id="ARBA00001966"/>
    </source>
</evidence>
<gene>
    <name evidence="16" type="primary">dinG</name>
    <name evidence="16" type="ORF">Pan265_16810</name>
</gene>
<dbReference type="Pfam" id="PF13307">
    <property type="entry name" value="Helicase_C_2"/>
    <property type="match status" value="1"/>
</dbReference>
<dbReference type="RefSeq" id="WP_145446026.1">
    <property type="nucleotide sequence ID" value="NZ_CP036280.1"/>
</dbReference>
<keyword evidence="9" id="KW-0238">DNA-binding</keyword>
<dbReference type="InterPro" id="IPR006555">
    <property type="entry name" value="ATP-dep_Helicase_C"/>
</dbReference>
<dbReference type="PANTHER" id="PTHR11472:SF34">
    <property type="entry name" value="REGULATOR OF TELOMERE ELONGATION HELICASE 1"/>
    <property type="match status" value="1"/>
</dbReference>
<dbReference type="Proteomes" id="UP000320386">
    <property type="component" value="Chromosome"/>
</dbReference>
<dbReference type="PROSITE" id="PS51194">
    <property type="entry name" value="HELICASE_CTER"/>
    <property type="match status" value="1"/>
</dbReference>
<evidence type="ECO:0000256" key="12">
    <source>
        <dbReference type="ARBA" id="ARBA00044969"/>
    </source>
</evidence>
<feature type="domain" description="Helicase C-terminal" evidence="15">
    <location>
        <begin position="505"/>
        <end position="686"/>
    </location>
</feature>
<evidence type="ECO:0000256" key="8">
    <source>
        <dbReference type="ARBA" id="ARBA00023014"/>
    </source>
</evidence>
<dbReference type="AlphaFoldDB" id="A0A518BXZ2"/>
<keyword evidence="8" id="KW-0411">Iron-sulfur</keyword>
<evidence type="ECO:0000256" key="5">
    <source>
        <dbReference type="ARBA" id="ARBA00022806"/>
    </source>
</evidence>
<dbReference type="InterPro" id="IPR011545">
    <property type="entry name" value="DEAD/DEAH_box_helicase_dom"/>
</dbReference>
<keyword evidence="10" id="KW-0413">Isomerase</keyword>
<dbReference type="PROSITE" id="PS51193">
    <property type="entry name" value="HELICASE_ATP_BIND_2"/>
    <property type="match status" value="1"/>
</dbReference>
<keyword evidence="6" id="KW-0067">ATP-binding</keyword>
<dbReference type="Gene3D" id="3.40.50.300">
    <property type="entry name" value="P-loop containing nucleotide triphosphate hydrolases"/>
    <property type="match status" value="2"/>
</dbReference>
<comment type="similarity">
    <text evidence="11">Belongs to the helicase family. DinG subfamily.</text>
</comment>
<evidence type="ECO:0000259" key="15">
    <source>
        <dbReference type="PROSITE" id="PS51194"/>
    </source>
</evidence>
<keyword evidence="2" id="KW-0479">Metal-binding</keyword>
<evidence type="ECO:0000256" key="10">
    <source>
        <dbReference type="ARBA" id="ARBA00023235"/>
    </source>
</evidence>
<feature type="domain" description="Helicase ATP-binding" evidence="14">
    <location>
        <begin position="15"/>
        <end position="314"/>
    </location>
</feature>
<dbReference type="SMART" id="SM00491">
    <property type="entry name" value="HELICc2"/>
    <property type="match status" value="1"/>
</dbReference>
<dbReference type="GO" id="GO:0003677">
    <property type="term" value="F:DNA binding"/>
    <property type="evidence" value="ECO:0007669"/>
    <property type="project" value="UniProtKB-KW"/>
</dbReference>
<dbReference type="GO" id="GO:0006139">
    <property type="term" value="P:nucleobase-containing compound metabolic process"/>
    <property type="evidence" value="ECO:0007669"/>
    <property type="project" value="InterPro"/>
</dbReference>
<dbReference type="InterPro" id="IPR045028">
    <property type="entry name" value="DinG/Rad3-like"/>
</dbReference>
<comment type="cofactor">
    <cofactor evidence="1">
        <name>[4Fe-4S] cluster</name>
        <dbReference type="ChEBI" id="CHEBI:49883"/>
    </cofactor>
</comment>
<dbReference type="GO" id="GO:0043139">
    <property type="term" value="F:5'-3' DNA helicase activity"/>
    <property type="evidence" value="ECO:0007669"/>
    <property type="project" value="UniProtKB-EC"/>
</dbReference>
<dbReference type="KEGG" id="mcad:Pan265_16810"/>
<evidence type="ECO:0000256" key="6">
    <source>
        <dbReference type="ARBA" id="ARBA00022840"/>
    </source>
</evidence>
<evidence type="ECO:0000256" key="7">
    <source>
        <dbReference type="ARBA" id="ARBA00023004"/>
    </source>
</evidence>
<dbReference type="GO" id="GO:0051536">
    <property type="term" value="F:iron-sulfur cluster binding"/>
    <property type="evidence" value="ECO:0007669"/>
    <property type="project" value="UniProtKB-KW"/>
</dbReference>
<accession>A0A518BXZ2</accession>
<dbReference type="InterPro" id="IPR014013">
    <property type="entry name" value="Helic_SF1/SF2_ATP-bd_DinG/Rad3"/>
</dbReference>
<dbReference type="SMART" id="SM00487">
    <property type="entry name" value="DEXDc"/>
    <property type="match status" value="1"/>
</dbReference>
<dbReference type="Pfam" id="PF06733">
    <property type="entry name" value="DEAD_2"/>
    <property type="match status" value="1"/>
</dbReference>
<keyword evidence="5 16" id="KW-0347">Helicase</keyword>
<keyword evidence="17" id="KW-1185">Reference proteome</keyword>
<comment type="catalytic activity">
    <reaction evidence="13">
        <text>ATP + H2O = ADP + phosphate + H(+)</text>
        <dbReference type="Rhea" id="RHEA:13065"/>
        <dbReference type="ChEBI" id="CHEBI:15377"/>
        <dbReference type="ChEBI" id="CHEBI:15378"/>
        <dbReference type="ChEBI" id="CHEBI:30616"/>
        <dbReference type="ChEBI" id="CHEBI:43474"/>
        <dbReference type="ChEBI" id="CHEBI:456216"/>
        <dbReference type="EC" id="5.6.2.3"/>
    </reaction>
</comment>
<sequence>MPLDPVTLLGPDGPIARKLGDAYEHRPQQADMTQGVYEALRDRNSLLVEAGTGVGKSFAYLLPMVLHALGHTDDQAYATDARKKVVIATHTIALQEQLISKDIPLLQSVLPGIADEFSAVLVKGRGNYLSLRRLHRAHHRQGQLFDDDRSIQSLEIIREWSHDSEDGTLTTLPQLPAPQVWQDVQSDAEDCLGRRCPTHQDCFYQNARRRMAHADVLVVNHALFFADLALREQGVGILPPYDAVVLDEAHNIEDVAAEHFGLALSRAQVTRLLSRLFYPARQRGILVAQNGVADTDLLERAIRQTEHVRLAADAYFNAWIEYHRDHPNTNGRIRDPELINDPLSEPLAQLASLLRRVRDSIDNEEDRLELASYADRAEQLTHAVTTWNKQELTDAVYWIEVNPTARTPRVRLRAAPVEVASTLERQLFGATDSEGRPLPVILTSATLAEQGGDALTDDDKAFAHIRSRIGATHARTRRLDSPFDYQQQAQLLIYTDMPDPRDPRYLDNAIEAALQQIDETRGGAFLLFTSYRDLREIARRLATPLAERSMPRLVQGDGIERNELLARFRHDSRSVLLGTDTFWQGVDVPGESLRNVIIMRLPFASPDRPLIEARTERIQAQGNSPFAHYALPEAVLKFKQGFGRLIRSRNDTGRVVVLDPRITAKSYGKRFLAALPTLPIHRKSLLAHLDHSA</sequence>
<dbReference type="InterPro" id="IPR010614">
    <property type="entry name" value="RAD3-like_helicase_DEAD"/>
</dbReference>
<evidence type="ECO:0000256" key="2">
    <source>
        <dbReference type="ARBA" id="ARBA00022723"/>
    </source>
</evidence>
<dbReference type="EC" id="5.6.2.3" evidence="12"/>
<keyword evidence="7" id="KW-0408">Iron</keyword>
<proteinExistence type="inferred from homology"/>
<evidence type="ECO:0000313" key="16">
    <source>
        <dbReference type="EMBL" id="QDU71828.1"/>
    </source>
</evidence>